<dbReference type="EMBL" id="KV454427">
    <property type="protein sequence ID" value="ODQ82026.1"/>
    <property type="molecule type" value="Genomic_DNA"/>
</dbReference>
<feature type="domain" description="N-acetyltransferase" evidence="3">
    <location>
        <begin position="135"/>
        <end position="222"/>
    </location>
</feature>
<keyword evidence="1" id="KW-0808">Transferase</keyword>
<dbReference type="GeneID" id="30145982"/>
<dbReference type="STRING" id="984486.A0A1E3QWI8"/>
<evidence type="ECO:0000256" key="1">
    <source>
        <dbReference type="ARBA" id="ARBA00022679"/>
    </source>
</evidence>
<dbReference type="InterPro" id="IPR000182">
    <property type="entry name" value="GNAT_dom"/>
</dbReference>
<evidence type="ECO:0000259" key="3">
    <source>
        <dbReference type="Pfam" id="PF13673"/>
    </source>
</evidence>
<evidence type="ECO:0000313" key="5">
    <source>
        <dbReference type="Proteomes" id="UP000094336"/>
    </source>
</evidence>
<dbReference type="Pfam" id="PF13673">
    <property type="entry name" value="Acetyltransf_10"/>
    <property type="match status" value="1"/>
</dbReference>
<keyword evidence="2" id="KW-0012">Acyltransferase</keyword>
<protein>
    <recommendedName>
        <fullName evidence="3">N-acetyltransferase domain-containing protein</fullName>
    </recommendedName>
</protein>
<dbReference type="Proteomes" id="UP000094336">
    <property type="component" value="Unassembled WGS sequence"/>
</dbReference>
<organism evidence="4 5">
    <name type="scientific">Babjeviella inositovora NRRL Y-12698</name>
    <dbReference type="NCBI Taxonomy" id="984486"/>
    <lineage>
        <taxon>Eukaryota</taxon>
        <taxon>Fungi</taxon>
        <taxon>Dikarya</taxon>
        <taxon>Ascomycota</taxon>
        <taxon>Saccharomycotina</taxon>
        <taxon>Pichiomycetes</taxon>
        <taxon>Serinales incertae sedis</taxon>
        <taxon>Babjeviella</taxon>
    </lineage>
</organism>
<evidence type="ECO:0000256" key="2">
    <source>
        <dbReference type="ARBA" id="ARBA00023315"/>
    </source>
</evidence>
<dbReference type="GO" id="GO:0004059">
    <property type="term" value="F:aralkylamine N-acetyltransferase activity"/>
    <property type="evidence" value="ECO:0007669"/>
    <property type="project" value="TreeGrafter"/>
</dbReference>
<dbReference type="RefSeq" id="XP_018987354.1">
    <property type="nucleotide sequence ID" value="XM_019128129.1"/>
</dbReference>
<dbReference type="InterPro" id="IPR016181">
    <property type="entry name" value="Acyl_CoA_acyltransferase"/>
</dbReference>
<keyword evidence="5" id="KW-1185">Reference proteome</keyword>
<proteinExistence type="predicted"/>
<name>A0A1E3QWI8_9ASCO</name>
<accession>A0A1E3QWI8</accession>
<dbReference type="PANTHER" id="PTHR10908:SF0">
    <property type="entry name" value="SEROTONIN N-ACETYLTRANSFERASE"/>
    <property type="match status" value="1"/>
</dbReference>
<reference evidence="5" key="1">
    <citation type="submission" date="2016-05" db="EMBL/GenBank/DDBJ databases">
        <title>Comparative genomics of biotechnologically important yeasts.</title>
        <authorList>
            <consortium name="DOE Joint Genome Institute"/>
            <person name="Riley R."/>
            <person name="Haridas S."/>
            <person name="Wolfe K.H."/>
            <person name="Lopes M.R."/>
            <person name="Hittinger C.T."/>
            <person name="Goker M."/>
            <person name="Salamov A."/>
            <person name="Wisecaver J."/>
            <person name="Long T.M."/>
            <person name="Aerts A.L."/>
            <person name="Barry K."/>
            <person name="Choi C."/>
            <person name="Clum A."/>
            <person name="Coughlan A.Y."/>
            <person name="Deshpande S."/>
            <person name="Douglass A.P."/>
            <person name="Hanson S.J."/>
            <person name="Klenk H.-P."/>
            <person name="Labutti K."/>
            <person name="Lapidus A."/>
            <person name="Lindquist E."/>
            <person name="Lipzen A."/>
            <person name="Meier-Kolthoff J.P."/>
            <person name="Ohm R.A."/>
            <person name="Otillar R.P."/>
            <person name="Pangilinan J."/>
            <person name="Peng Y."/>
            <person name="Rokas A."/>
            <person name="Rosa C.A."/>
            <person name="Scheuner C."/>
            <person name="Sibirny A.A."/>
            <person name="Slot J.C."/>
            <person name="Stielow J.B."/>
            <person name="Sun H."/>
            <person name="Kurtzman C.P."/>
            <person name="Blackwell M."/>
            <person name="Grigoriev I.V."/>
            <person name="Jeffries T.W."/>
        </authorList>
    </citation>
    <scope>NUCLEOTIDE SEQUENCE [LARGE SCALE GENOMIC DNA]</scope>
    <source>
        <strain evidence="5">NRRL Y-12698</strain>
    </source>
</reference>
<dbReference type="CDD" id="cd04301">
    <property type="entry name" value="NAT_SF"/>
    <property type="match status" value="1"/>
</dbReference>
<dbReference type="Gene3D" id="3.40.630.30">
    <property type="match status" value="1"/>
</dbReference>
<sequence>MDPNAAFRIAIRPLTSADIEQCVVLEGLGFPPEERCSLEKFQYRIGACPELCLGLFYREFNPPYEHGNRLNRQFAKIDGSATEVDEEDDNLDSCDLPGQSTIKSEQLIGHIIATKMGSDLVTEEAMMMPQNGSNVSESGKTLGHVETSRVIGIHSLVVHPDFRGLGYATWLYVDYMHKISQQQVADKIALLAKESLLKLYVDKLHFRDLGISKCTFGGVEWHDLVADVQGGDEDYE</sequence>
<dbReference type="InterPro" id="IPR051635">
    <property type="entry name" value="SNAT-like"/>
</dbReference>
<dbReference type="GO" id="GO:0005737">
    <property type="term" value="C:cytoplasm"/>
    <property type="evidence" value="ECO:0007669"/>
    <property type="project" value="TreeGrafter"/>
</dbReference>
<dbReference type="PANTHER" id="PTHR10908">
    <property type="entry name" value="SEROTONIN N-ACETYLTRANSFERASE"/>
    <property type="match status" value="1"/>
</dbReference>
<gene>
    <name evidence="4" type="ORF">BABINDRAFT_160236</name>
</gene>
<dbReference type="OrthoDB" id="30840at2759"/>
<dbReference type="AlphaFoldDB" id="A0A1E3QWI8"/>
<dbReference type="SUPFAM" id="SSF55729">
    <property type="entry name" value="Acyl-CoA N-acyltransferases (Nat)"/>
    <property type="match status" value="1"/>
</dbReference>
<evidence type="ECO:0000313" key="4">
    <source>
        <dbReference type="EMBL" id="ODQ82026.1"/>
    </source>
</evidence>